<dbReference type="GO" id="GO:1902600">
    <property type="term" value="P:proton transmembrane transport"/>
    <property type="evidence" value="ECO:0007669"/>
    <property type="project" value="InterPro"/>
</dbReference>
<gene>
    <name evidence="11" type="ORF">NH14_003890</name>
</gene>
<dbReference type="Gene3D" id="1.20.1530.20">
    <property type="match status" value="1"/>
</dbReference>
<evidence type="ECO:0000256" key="7">
    <source>
        <dbReference type="ARBA" id="ARBA00023065"/>
    </source>
</evidence>
<keyword evidence="2" id="KW-0813">Transport</keyword>
<evidence type="ECO:0000313" key="11">
    <source>
        <dbReference type="EMBL" id="NLP60299.1"/>
    </source>
</evidence>
<keyword evidence="4" id="KW-1003">Cell membrane</keyword>
<dbReference type="GO" id="GO:0015297">
    <property type="term" value="F:antiporter activity"/>
    <property type="evidence" value="ECO:0007669"/>
    <property type="project" value="UniProtKB-KW"/>
</dbReference>
<dbReference type="Pfam" id="PF00999">
    <property type="entry name" value="Na_H_Exchanger"/>
    <property type="match status" value="1"/>
</dbReference>
<dbReference type="InterPro" id="IPR038770">
    <property type="entry name" value="Na+/solute_symporter_sf"/>
</dbReference>
<keyword evidence="8 9" id="KW-0472">Membrane</keyword>
<evidence type="ECO:0000259" key="10">
    <source>
        <dbReference type="Pfam" id="PF00999"/>
    </source>
</evidence>
<dbReference type="GO" id="GO:0005886">
    <property type="term" value="C:plasma membrane"/>
    <property type="evidence" value="ECO:0007669"/>
    <property type="project" value="UniProtKB-SubCell"/>
</dbReference>
<proteinExistence type="predicted"/>
<evidence type="ECO:0000313" key="12">
    <source>
        <dbReference type="Proteomes" id="UP000030460"/>
    </source>
</evidence>
<dbReference type="Proteomes" id="UP000030460">
    <property type="component" value="Unassembled WGS sequence"/>
</dbReference>
<feature type="transmembrane region" description="Helical" evidence="9">
    <location>
        <begin position="96"/>
        <end position="117"/>
    </location>
</feature>
<feature type="transmembrane region" description="Helical" evidence="9">
    <location>
        <begin position="197"/>
        <end position="220"/>
    </location>
</feature>
<name>A0A8T6Z9N9_9BURK</name>
<dbReference type="EMBL" id="JTDB02000001">
    <property type="protein sequence ID" value="NLP60299.1"/>
    <property type="molecule type" value="Genomic_DNA"/>
</dbReference>
<feature type="transmembrane region" description="Helical" evidence="9">
    <location>
        <begin position="61"/>
        <end position="84"/>
    </location>
</feature>
<comment type="caution">
    <text evidence="11">The sequence shown here is derived from an EMBL/GenBank/DDBJ whole genome shotgun (WGS) entry which is preliminary data.</text>
</comment>
<evidence type="ECO:0000256" key="4">
    <source>
        <dbReference type="ARBA" id="ARBA00022475"/>
    </source>
</evidence>
<dbReference type="InterPro" id="IPR006153">
    <property type="entry name" value="Cation/H_exchanger_TM"/>
</dbReference>
<dbReference type="RefSeq" id="WP_052147746.1">
    <property type="nucleotide sequence ID" value="NZ_CADFGF010000002.1"/>
</dbReference>
<feature type="transmembrane region" description="Helical" evidence="9">
    <location>
        <begin position="168"/>
        <end position="185"/>
    </location>
</feature>
<dbReference type="AlphaFoldDB" id="A0A8T6Z9N9"/>
<accession>A0A8T6Z9N9</accession>
<keyword evidence="3" id="KW-0050">Antiport</keyword>
<feature type="transmembrane region" description="Helical" evidence="9">
    <location>
        <begin position="408"/>
        <end position="432"/>
    </location>
</feature>
<protein>
    <submittedName>
        <fullName evidence="11">Sodium:proton antiporter</fullName>
    </submittedName>
</protein>
<evidence type="ECO:0000256" key="2">
    <source>
        <dbReference type="ARBA" id="ARBA00022448"/>
    </source>
</evidence>
<feature type="transmembrane region" description="Helical" evidence="9">
    <location>
        <begin position="376"/>
        <end position="396"/>
    </location>
</feature>
<evidence type="ECO:0000256" key="6">
    <source>
        <dbReference type="ARBA" id="ARBA00022989"/>
    </source>
</evidence>
<evidence type="ECO:0000256" key="3">
    <source>
        <dbReference type="ARBA" id="ARBA00022449"/>
    </source>
</evidence>
<feature type="transmembrane region" description="Helical" evidence="9">
    <location>
        <begin position="319"/>
        <end position="337"/>
    </location>
</feature>
<feature type="transmembrane region" description="Helical" evidence="9">
    <location>
        <begin position="343"/>
        <end position="364"/>
    </location>
</feature>
<reference evidence="11" key="1">
    <citation type="journal article" date="2015" name="Genome Announc.">
        <title>Draft Genome Sequence of the Polyhydroxyalkanoate-Producing Bacterium Burkholderia sacchari LMG 19450 Isolated from Brazilian Sugarcane Plantation Soil.</title>
        <authorList>
            <person name="Alexandrino P.M."/>
            <person name="Mendonca T.T."/>
            <person name="Guaman Bautista L.P."/>
            <person name="Cherix J."/>
            <person name="Lozano-Sakalauskas G.C."/>
            <person name="Fujita A."/>
            <person name="Ramos Filho E."/>
            <person name="Long P."/>
            <person name="Padilla G."/>
            <person name="Taciro M.K."/>
            <person name="Gomez J.G."/>
            <person name="Silva L.F."/>
        </authorList>
    </citation>
    <scope>NUCLEOTIDE SEQUENCE</scope>
    <source>
        <strain evidence="11">LMG 19450</strain>
    </source>
</reference>
<dbReference type="OrthoDB" id="9810860at2"/>
<evidence type="ECO:0000256" key="8">
    <source>
        <dbReference type="ARBA" id="ARBA00023136"/>
    </source>
</evidence>
<feature type="transmembrane region" description="Helical" evidence="9">
    <location>
        <begin position="35"/>
        <end position="55"/>
    </location>
</feature>
<dbReference type="PANTHER" id="PTHR32507">
    <property type="entry name" value="NA(+)/H(+) ANTIPORTER 1"/>
    <property type="match status" value="1"/>
</dbReference>
<feature type="transmembrane region" description="Helical" evidence="9">
    <location>
        <begin position="235"/>
        <end position="262"/>
    </location>
</feature>
<evidence type="ECO:0000256" key="1">
    <source>
        <dbReference type="ARBA" id="ARBA00004651"/>
    </source>
</evidence>
<dbReference type="PANTHER" id="PTHR32507:SF8">
    <property type="entry name" value="CNH1P"/>
    <property type="match status" value="1"/>
</dbReference>
<evidence type="ECO:0000256" key="9">
    <source>
        <dbReference type="SAM" id="Phobius"/>
    </source>
</evidence>
<keyword evidence="12" id="KW-1185">Reference proteome</keyword>
<keyword evidence="5 9" id="KW-0812">Transmembrane</keyword>
<evidence type="ECO:0000256" key="5">
    <source>
        <dbReference type="ARBA" id="ARBA00022692"/>
    </source>
</evidence>
<comment type="subcellular location">
    <subcellularLocation>
        <location evidence="1">Cell membrane</location>
        <topology evidence="1">Multi-pass membrane protein</topology>
    </subcellularLocation>
</comment>
<organism evidence="11 12">
    <name type="scientific">Paraburkholderia sacchari</name>
    <dbReference type="NCBI Taxonomy" id="159450"/>
    <lineage>
        <taxon>Bacteria</taxon>
        <taxon>Pseudomonadati</taxon>
        <taxon>Pseudomonadota</taxon>
        <taxon>Betaproteobacteria</taxon>
        <taxon>Burkholderiales</taxon>
        <taxon>Burkholderiaceae</taxon>
        <taxon>Paraburkholderia</taxon>
    </lineage>
</organism>
<keyword evidence="7" id="KW-0406">Ion transport</keyword>
<keyword evidence="6 9" id="KW-1133">Transmembrane helix</keyword>
<reference evidence="11" key="2">
    <citation type="submission" date="2020-04" db="EMBL/GenBank/DDBJ databases">
        <authorList>
            <person name="Alexandrino P."/>
            <person name="Mendonca T."/>
            <person name="Guaman L."/>
            <person name="Cherix J."/>
            <person name="Lozano-Sakalauskas G."/>
            <person name="Fujita A."/>
            <person name="Filho E.R."/>
            <person name="Long P."/>
            <person name="Padilla G."/>
            <person name="Taciro M.K."/>
            <person name="Gomez J.G."/>
            <person name="Silva L.F."/>
            <person name="Torres M."/>
        </authorList>
    </citation>
    <scope>NUCLEOTIDE SEQUENCE</scope>
    <source>
        <strain evidence="11">LMG 19450</strain>
    </source>
</reference>
<feature type="domain" description="Cation/H+ exchanger transmembrane" evidence="10">
    <location>
        <begin position="15"/>
        <end position="427"/>
    </location>
</feature>
<feature type="transmembrane region" description="Helical" evidence="9">
    <location>
        <begin position="6"/>
        <end position="23"/>
    </location>
</feature>
<sequence>MTEQALWFLLVGVLLMFVALARGPIGRLPLTGAMIYLAVGVAVGPGCLGLVHADLAGSPNTLVVIAVIAEAGLVISLFSVGMHLRVPLRDRLWRLPLRLGVPAMVFTVALMFAFGWATGLPPGVALFLAAVLAPTDPVLANELRVREAGDDEPVRFALSGEGGLNDGAAMPFAMLGLALSGVPVSGTQSALAFAGSLVWGVAGALLSGVALAMLCVRLVLHLRTQYGEALGLDGFIAIGLMSVAYGVALLLHTYAFVAVFAAGVALRHEELRATGAQRPAEALENVQLRERAEVAKDPGRAHAWLATGMTDFTREIEHFAECSVLLIIGCVVSAHWREMLAPYAVLCALVLVFVARPAAVLLAMTGAHADGQQRRLMAWMGIRGVGAFYYALWGIGQAGDALRPVLPAALDAIVISVVLHGATAGFALGRYLRRTQRAQPSRAQRRSRAGQAR</sequence>